<sequence length="55" mass="5935">MTVGSLNPSAITPPFQSFIFYPLPSKRWRVTGGVYLKLPEGDLGEGVSPNQIPAC</sequence>
<accession>X1MUX1</accession>
<dbReference type="AlphaFoldDB" id="X1MUX1"/>
<comment type="caution">
    <text evidence="1">The sequence shown here is derived from an EMBL/GenBank/DDBJ whole genome shotgun (WGS) entry which is preliminary data.</text>
</comment>
<name>X1MUX1_9ZZZZ</name>
<gene>
    <name evidence="1" type="ORF">S06H3_36539</name>
</gene>
<organism evidence="1">
    <name type="scientific">marine sediment metagenome</name>
    <dbReference type="NCBI Taxonomy" id="412755"/>
    <lineage>
        <taxon>unclassified sequences</taxon>
        <taxon>metagenomes</taxon>
        <taxon>ecological metagenomes</taxon>
    </lineage>
</organism>
<dbReference type="EMBL" id="BARV01022143">
    <property type="protein sequence ID" value="GAI18490.1"/>
    <property type="molecule type" value="Genomic_DNA"/>
</dbReference>
<proteinExistence type="predicted"/>
<evidence type="ECO:0000313" key="1">
    <source>
        <dbReference type="EMBL" id="GAI18490.1"/>
    </source>
</evidence>
<protein>
    <submittedName>
        <fullName evidence="1">Uncharacterized protein</fullName>
    </submittedName>
</protein>
<reference evidence="1" key="1">
    <citation type="journal article" date="2014" name="Front. Microbiol.">
        <title>High frequency of phylogenetically diverse reductive dehalogenase-homologous genes in deep subseafloor sedimentary metagenomes.</title>
        <authorList>
            <person name="Kawai M."/>
            <person name="Futagami T."/>
            <person name="Toyoda A."/>
            <person name="Takaki Y."/>
            <person name="Nishi S."/>
            <person name="Hori S."/>
            <person name="Arai W."/>
            <person name="Tsubouchi T."/>
            <person name="Morono Y."/>
            <person name="Uchiyama I."/>
            <person name="Ito T."/>
            <person name="Fujiyama A."/>
            <person name="Inagaki F."/>
            <person name="Takami H."/>
        </authorList>
    </citation>
    <scope>NUCLEOTIDE SEQUENCE</scope>
    <source>
        <strain evidence="1">Expedition CK06-06</strain>
    </source>
</reference>